<protein>
    <submittedName>
        <fullName evidence="2">Anaerobic nitric oxide reductase flavorubredoxin</fullName>
    </submittedName>
</protein>
<dbReference type="Gene3D" id="3.60.15.10">
    <property type="entry name" value="Ribonuclease Z/Hydroxyacylglutathione hydrolase-like"/>
    <property type="match status" value="1"/>
</dbReference>
<dbReference type="SUPFAM" id="SSF52218">
    <property type="entry name" value="Flavoproteins"/>
    <property type="match status" value="1"/>
</dbReference>
<dbReference type="EMBL" id="VSSQ01014520">
    <property type="protein sequence ID" value="MPM53825.1"/>
    <property type="molecule type" value="Genomic_DNA"/>
</dbReference>
<dbReference type="AlphaFoldDB" id="A0A645AKS4"/>
<dbReference type="Pfam" id="PF00258">
    <property type="entry name" value="Flavodoxin_1"/>
    <property type="match status" value="1"/>
</dbReference>
<dbReference type="InterPro" id="IPR008254">
    <property type="entry name" value="Flavodoxin/NO_synth"/>
</dbReference>
<name>A0A645AKS4_9ZZZZ</name>
<dbReference type="GO" id="GO:0010181">
    <property type="term" value="F:FMN binding"/>
    <property type="evidence" value="ECO:0007669"/>
    <property type="project" value="InterPro"/>
</dbReference>
<organism evidence="2">
    <name type="scientific">bioreactor metagenome</name>
    <dbReference type="NCBI Taxonomy" id="1076179"/>
    <lineage>
        <taxon>unclassified sequences</taxon>
        <taxon>metagenomes</taxon>
        <taxon>ecological metagenomes</taxon>
    </lineage>
</organism>
<evidence type="ECO:0000259" key="1">
    <source>
        <dbReference type="PROSITE" id="PS50902"/>
    </source>
</evidence>
<evidence type="ECO:0000313" key="2">
    <source>
        <dbReference type="EMBL" id="MPM53825.1"/>
    </source>
</evidence>
<accession>A0A645AKS4</accession>
<comment type="caution">
    <text evidence="2">The sequence shown here is derived from an EMBL/GenBank/DDBJ whole genome shotgun (WGS) entry which is preliminary data.</text>
</comment>
<dbReference type="PROSITE" id="PS50902">
    <property type="entry name" value="FLAVODOXIN_LIKE"/>
    <property type="match status" value="1"/>
</dbReference>
<gene>
    <name evidence="2" type="primary">norV_25</name>
    <name evidence="2" type="ORF">SDC9_100595</name>
</gene>
<dbReference type="PANTHER" id="PTHR43717:SF1">
    <property type="entry name" value="ANAEROBIC NITRIC OXIDE REDUCTASE FLAVORUBREDOXIN"/>
    <property type="match status" value="1"/>
</dbReference>
<dbReference type="PANTHER" id="PTHR43717">
    <property type="entry name" value="ANAEROBIC NITRIC OXIDE REDUCTASE FLAVORUBREDOXIN"/>
    <property type="match status" value="1"/>
</dbReference>
<reference evidence="2" key="1">
    <citation type="submission" date="2019-08" db="EMBL/GenBank/DDBJ databases">
        <authorList>
            <person name="Kucharzyk K."/>
            <person name="Murdoch R.W."/>
            <person name="Higgins S."/>
            <person name="Loffler F."/>
        </authorList>
    </citation>
    <scope>NUCLEOTIDE SEQUENCE</scope>
</reference>
<dbReference type="InterPro" id="IPR036866">
    <property type="entry name" value="RibonucZ/Hydroxyglut_hydro"/>
</dbReference>
<dbReference type="InterPro" id="IPR029039">
    <property type="entry name" value="Flavoprotein-like_sf"/>
</dbReference>
<sequence>MRKKLGEVLALNLPIDMIATSHGVIWRENPTQIVEKYALWANDYQENQITILYDTMWNGTKALAEAIAEGISMEDSDVIVKVHNIAKSDENDLITEVFRSKTVLIGSPTVSNSILHSVAGFLHLVKELKFKGKKAAAFGCYGWSGESVKTLNDMLVSAGFEVLNDGFRVQWNADTNSRAEAVTFGRAIAKR</sequence>
<feature type="domain" description="Flavodoxin-like" evidence="1">
    <location>
        <begin position="49"/>
        <end position="189"/>
    </location>
</feature>
<proteinExistence type="predicted"/>
<dbReference type="Gene3D" id="3.40.50.360">
    <property type="match status" value="1"/>
</dbReference>